<dbReference type="PRINTS" id="PR00411">
    <property type="entry name" value="PNDRDTASEI"/>
</dbReference>
<feature type="domain" description="FAD/NAD(P)-binding" evidence="6">
    <location>
        <begin position="76"/>
        <end position="415"/>
    </location>
</feature>
<evidence type="ECO:0000259" key="6">
    <source>
        <dbReference type="Pfam" id="PF07992"/>
    </source>
</evidence>
<dbReference type="InterPro" id="IPR036188">
    <property type="entry name" value="FAD/NAD-bd_sf"/>
</dbReference>
<dbReference type="GO" id="GO:0003955">
    <property type="term" value="F:NAD(P)H dehydrogenase (quinone) activity"/>
    <property type="evidence" value="ECO:0007669"/>
    <property type="project" value="TreeGrafter"/>
</dbReference>
<evidence type="ECO:0000256" key="3">
    <source>
        <dbReference type="ARBA" id="ARBA00022827"/>
    </source>
</evidence>
<dbReference type="AlphaFoldDB" id="A0AAV1HVE9"/>
<comment type="caution">
    <text evidence="7">The sequence shown here is derived from an EMBL/GenBank/DDBJ whole genome shotgun (WGS) entry which is preliminary data.</text>
</comment>
<keyword evidence="3" id="KW-0274">FAD</keyword>
<evidence type="ECO:0000256" key="1">
    <source>
        <dbReference type="ARBA" id="ARBA00001974"/>
    </source>
</evidence>
<name>A0AAV1HVE9_9CHLO</name>
<feature type="region of interest" description="Disordered" evidence="5">
    <location>
        <begin position="306"/>
        <end position="327"/>
    </location>
</feature>
<sequence>MQRFWTRSASYLSRLHCSPLRDIVLPGRSKGSRRAGGGGTGNNGFRGSVYLTTAAASAAYSSPAMARGERLSIAPRICILGGGFGGLYTAVRLENLLWLQGSKPQVTLIDQSARFVFKPLLYELLNGGASAEEVAPFFTKLLAPYSTNFIQGSVQAVEEEEEGKSVTALSSGGRVVLSSGVAVEYDWLVLALGADSVFFGIEGVKEHCVPFCTYSDAMKVESQLEALEVRTGTAEVLVVGTGYAGIELATTVAERLGSKGQVRMVTAGKQILEGCPPGQQEAARKMLQEQSVPVITEALVTRVGLTEDQPASTSQPSRKTVTLKTPKTDSQVLQADLVLWTAGSSPVSKEGVSDKTPKLPFPATDKGAVRTDPMLRVKDHPRVFALGDVSGSELPGPPEAGNSLPATAQVAFQQADYVAWNLWASINRRPLLPFKYQHLGDMMSLGRASGAVTLPIPLAPPLQQALNNSLAGSLLKLAGVQVGTNAGQAVTVEGYLASALRRAAYLYRQPTAEHRLSVGASWLQQAASDGASLAQRVLSGQSSTSRRSRSS</sequence>
<dbReference type="PANTHER" id="PTHR42913:SF4">
    <property type="entry name" value="ALTERNATIVE NAD(P)H-UBIQUINONE OXIDOREDUCTASE C1, CHLOROPLASTIC_MITOCHONDRIAL"/>
    <property type="match status" value="1"/>
</dbReference>
<accession>A0AAV1HVE9</accession>
<dbReference type="PRINTS" id="PR00368">
    <property type="entry name" value="FADPNR"/>
</dbReference>
<dbReference type="Gene3D" id="3.50.50.100">
    <property type="match status" value="1"/>
</dbReference>
<dbReference type="GO" id="GO:0009507">
    <property type="term" value="C:chloroplast"/>
    <property type="evidence" value="ECO:0007669"/>
    <property type="project" value="TreeGrafter"/>
</dbReference>
<evidence type="ECO:0000313" key="7">
    <source>
        <dbReference type="EMBL" id="CAK0735911.1"/>
    </source>
</evidence>
<feature type="region of interest" description="Disordered" evidence="5">
    <location>
        <begin position="346"/>
        <end position="367"/>
    </location>
</feature>
<keyword evidence="4" id="KW-0560">Oxidoreductase</keyword>
<gene>
    <name evidence="7" type="ORF">CVIRNUC_000660</name>
</gene>
<protein>
    <recommendedName>
        <fullName evidence="6">FAD/NAD(P)-binding domain-containing protein</fullName>
    </recommendedName>
</protein>
<dbReference type="InterPro" id="IPR023753">
    <property type="entry name" value="FAD/NAD-binding_dom"/>
</dbReference>
<keyword evidence="2" id="KW-0285">Flavoprotein</keyword>
<dbReference type="EMBL" id="CAUYUE010000001">
    <property type="protein sequence ID" value="CAK0735911.1"/>
    <property type="molecule type" value="Genomic_DNA"/>
</dbReference>
<dbReference type="Pfam" id="PF07992">
    <property type="entry name" value="Pyr_redox_2"/>
    <property type="match status" value="1"/>
</dbReference>
<keyword evidence="8" id="KW-1185">Reference proteome</keyword>
<dbReference type="PANTHER" id="PTHR42913">
    <property type="entry name" value="APOPTOSIS-INDUCING FACTOR 1"/>
    <property type="match status" value="1"/>
</dbReference>
<evidence type="ECO:0000313" key="8">
    <source>
        <dbReference type="Proteomes" id="UP001314263"/>
    </source>
</evidence>
<feature type="compositionally biased region" description="Polar residues" evidence="5">
    <location>
        <begin position="309"/>
        <end position="327"/>
    </location>
</feature>
<dbReference type="GO" id="GO:0042372">
    <property type="term" value="P:phylloquinone biosynthetic process"/>
    <property type="evidence" value="ECO:0007669"/>
    <property type="project" value="TreeGrafter"/>
</dbReference>
<dbReference type="Proteomes" id="UP001314263">
    <property type="component" value="Unassembled WGS sequence"/>
</dbReference>
<reference evidence="7 8" key="1">
    <citation type="submission" date="2023-10" db="EMBL/GenBank/DDBJ databases">
        <authorList>
            <person name="Maclean D."/>
            <person name="Macfadyen A."/>
        </authorList>
    </citation>
    <scope>NUCLEOTIDE SEQUENCE [LARGE SCALE GENOMIC DNA]</scope>
</reference>
<evidence type="ECO:0000256" key="2">
    <source>
        <dbReference type="ARBA" id="ARBA00022630"/>
    </source>
</evidence>
<comment type="cofactor">
    <cofactor evidence="1">
        <name>FAD</name>
        <dbReference type="ChEBI" id="CHEBI:57692"/>
    </cofactor>
</comment>
<evidence type="ECO:0000256" key="5">
    <source>
        <dbReference type="SAM" id="MobiDB-lite"/>
    </source>
</evidence>
<dbReference type="SUPFAM" id="SSF51905">
    <property type="entry name" value="FAD/NAD(P)-binding domain"/>
    <property type="match status" value="2"/>
</dbReference>
<evidence type="ECO:0000256" key="4">
    <source>
        <dbReference type="ARBA" id="ARBA00023002"/>
    </source>
</evidence>
<dbReference type="InterPro" id="IPR051169">
    <property type="entry name" value="NADH-Q_oxidoreductase"/>
</dbReference>
<dbReference type="GO" id="GO:0019646">
    <property type="term" value="P:aerobic electron transport chain"/>
    <property type="evidence" value="ECO:0007669"/>
    <property type="project" value="TreeGrafter"/>
</dbReference>
<organism evidence="7 8">
    <name type="scientific">Coccomyxa viridis</name>
    <dbReference type="NCBI Taxonomy" id="1274662"/>
    <lineage>
        <taxon>Eukaryota</taxon>
        <taxon>Viridiplantae</taxon>
        <taxon>Chlorophyta</taxon>
        <taxon>core chlorophytes</taxon>
        <taxon>Trebouxiophyceae</taxon>
        <taxon>Trebouxiophyceae incertae sedis</taxon>
        <taxon>Coccomyxaceae</taxon>
        <taxon>Coccomyxa</taxon>
    </lineage>
</organism>
<proteinExistence type="predicted"/>